<organism evidence="4 5">
    <name type="scientific">Parafannyhessea umbonata</name>
    <dbReference type="NCBI Taxonomy" id="604330"/>
    <lineage>
        <taxon>Bacteria</taxon>
        <taxon>Bacillati</taxon>
        <taxon>Actinomycetota</taxon>
        <taxon>Coriobacteriia</taxon>
        <taxon>Coriobacteriales</taxon>
        <taxon>Atopobiaceae</taxon>
        <taxon>Parafannyhessea</taxon>
    </lineage>
</organism>
<gene>
    <name evidence="4" type="ORF">SAMN05216447_10836</name>
</gene>
<dbReference type="PANTHER" id="PTHR35936">
    <property type="entry name" value="MEMBRANE-BOUND LYTIC MUREIN TRANSGLYCOSYLASE F"/>
    <property type="match status" value="1"/>
</dbReference>
<keyword evidence="1" id="KW-0732">Signal</keyword>
<reference evidence="4 5" key="1">
    <citation type="submission" date="2016-10" db="EMBL/GenBank/DDBJ databases">
        <authorList>
            <person name="Varghese N."/>
            <person name="Submissions S."/>
        </authorList>
    </citation>
    <scope>NUCLEOTIDE SEQUENCE [LARGE SCALE GENOMIC DNA]</scope>
    <source>
        <strain evidence="4 5">WCP15</strain>
    </source>
</reference>
<dbReference type="InterPro" id="IPR019546">
    <property type="entry name" value="TAT_signal_bac_arc"/>
</dbReference>
<feature type="domain" description="Solute-binding protein family 3/N-terminal" evidence="3">
    <location>
        <begin position="78"/>
        <end position="311"/>
    </location>
</feature>
<dbReference type="InterPro" id="IPR006311">
    <property type="entry name" value="TAT_signal"/>
</dbReference>
<dbReference type="PANTHER" id="PTHR35936:SF17">
    <property type="entry name" value="ARGININE-BINDING EXTRACELLULAR PROTEIN ARTP"/>
    <property type="match status" value="1"/>
</dbReference>
<dbReference type="PROSITE" id="PS51318">
    <property type="entry name" value="TAT"/>
    <property type="match status" value="1"/>
</dbReference>
<dbReference type="CDD" id="cd13627">
    <property type="entry name" value="PBP2_AA_binding_like_2"/>
    <property type="match status" value="1"/>
</dbReference>
<sequence length="318" mass="33507">MTKANPTHNQHLQNVSESEHLDKLSRRGFLRLSGVTAAAAAGTSLLSACGPAAPGASGSDSSDSSSDSSAATLGDGKTLRVGMEVAYAPYNWQTSESSDTTIPVDNVSGAYADGYDVQFAKVIAEALGMEPVAIKMAFSGLVDSLNNGQIDIICAGMSATEERKQAIDFSDPYFVGGFGLLVKKGSPYASATSLEDFKGAAVLGQKDTLLDQVIDDIPEVNHLTPVETVPNMISQLNQGTCDAITFNTESTKSLLRANPDLVAVQFDEGKGFKETVPVNAGIKKGQDAVLKKINDAIAAYSDDKRQEIFDACVDRTPE</sequence>
<feature type="region of interest" description="Disordered" evidence="2">
    <location>
        <begin position="1"/>
        <end position="20"/>
    </location>
</feature>
<dbReference type="Pfam" id="PF00497">
    <property type="entry name" value="SBP_bac_3"/>
    <property type="match status" value="1"/>
</dbReference>
<name>A0A1H6JW42_9ACTN</name>
<proteinExistence type="predicted"/>
<dbReference type="SMART" id="SM00062">
    <property type="entry name" value="PBPb"/>
    <property type="match status" value="1"/>
</dbReference>
<dbReference type="SUPFAM" id="SSF53850">
    <property type="entry name" value="Periplasmic binding protein-like II"/>
    <property type="match status" value="1"/>
</dbReference>
<dbReference type="Proteomes" id="UP000199135">
    <property type="component" value="Unassembled WGS sequence"/>
</dbReference>
<protein>
    <submittedName>
        <fullName evidence="4">Amino acid ABC transporter substrate-binding protein, PAAT family</fullName>
    </submittedName>
</protein>
<keyword evidence="5" id="KW-1185">Reference proteome</keyword>
<feature type="compositionally biased region" description="Polar residues" evidence="2">
    <location>
        <begin position="1"/>
        <end position="16"/>
    </location>
</feature>
<accession>A0A1H6JW42</accession>
<evidence type="ECO:0000256" key="2">
    <source>
        <dbReference type="SAM" id="MobiDB-lite"/>
    </source>
</evidence>
<feature type="region of interest" description="Disordered" evidence="2">
    <location>
        <begin position="51"/>
        <end position="74"/>
    </location>
</feature>
<dbReference type="NCBIfam" id="TIGR01409">
    <property type="entry name" value="TAT_signal_seq"/>
    <property type="match status" value="1"/>
</dbReference>
<dbReference type="RefSeq" id="WP_078687759.1">
    <property type="nucleotide sequence ID" value="NZ_FNWT01000008.1"/>
</dbReference>
<dbReference type="EMBL" id="FNWT01000008">
    <property type="protein sequence ID" value="SEH63303.1"/>
    <property type="molecule type" value="Genomic_DNA"/>
</dbReference>
<evidence type="ECO:0000313" key="4">
    <source>
        <dbReference type="EMBL" id="SEH63303.1"/>
    </source>
</evidence>
<evidence type="ECO:0000256" key="1">
    <source>
        <dbReference type="ARBA" id="ARBA00022729"/>
    </source>
</evidence>
<dbReference type="Gene3D" id="3.40.190.10">
    <property type="entry name" value="Periplasmic binding protein-like II"/>
    <property type="match status" value="2"/>
</dbReference>
<evidence type="ECO:0000259" key="3">
    <source>
        <dbReference type="SMART" id="SM00062"/>
    </source>
</evidence>
<feature type="compositionally biased region" description="Low complexity" evidence="2">
    <location>
        <begin position="51"/>
        <end position="71"/>
    </location>
</feature>
<comment type="caution">
    <text evidence="4">The sequence shown here is derived from an EMBL/GenBank/DDBJ whole genome shotgun (WGS) entry which is preliminary data.</text>
</comment>
<dbReference type="InterPro" id="IPR001638">
    <property type="entry name" value="Solute-binding_3/MltF_N"/>
</dbReference>
<evidence type="ECO:0000313" key="5">
    <source>
        <dbReference type="Proteomes" id="UP000199135"/>
    </source>
</evidence>